<evidence type="ECO:0000313" key="1">
    <source>
        <dbReference type="EMBL" id="MCI46134.1"/>
    </source>
</evidence>
<dbReference type="AlphaFoldDB" id="A0A392SD62"/>
<feature type="non-terminal residue" evidence="1">
    <location>
        <position position="43"/>
    </location>
</feature>
<accession>A0A392SD62</accession>
<dbReference type="EMBL" id="LXQA010353163">
    <property type="protein sequence ID" value="MCI46134.1"/>
    <property type="molecule type" value="Genomic_DNA"/>
</dbReference>
<sequence length="43" mass="4492">MRSTKMRSIFPICGAAAGDGGGKGAVVKGLVREKKDSDEILNK</sequence>
<dbReference type="Proteomes" id="UP000265520">
    <property type="component" value="Unassembled WGS sequence"/>
</dbReference>
<organism evidence="1 2">
    <name type="scientific">Trifolium medium</name>
    <dbReference type="NCBI Taxonomy" id="97028"/>
    <lineage>
        <taxon>Eukaryota</taxon>
        <taxon>Viridiplantae</taxon>
        <taxon>Streptophyta</taxon>
        <taxon>Embryophyta</taxon>
        <taxon>Tracheophyta</taxon>
        <taxon>Spermatophyta</taxon>
        <taxon>Magnoliopsida</taxon>
        <taxon>eudicotyledons</taxon>
        <taxon>Gunneridae</taxon>
        <taxon>Pentapetalae</taxon>
        <taxon>rosids</taxon>
        <taxon>fabids</taxon>
        <taxon>Fabales</taxon>
        <taxon>Fabaceae</taxon>
        <taxon>Papilionoideae</taxon>
        <taxon>50 kb inversion clade</taxon>
        <taxon>NPAAA clade</taxon>
        <taxon>Hologalegina</taxon>
        <taxon>IRL clade</taxon>
        <taxon>Trifolieae</taxon>
        <taxon>Trifolium</taxon>
    </lineage>
</organism>
<name>A0A392SD62_9FABA</name>
<keyword evidence="2" id="KW-1185">Reference proteome</keyword>
<reference evidence="1 2" key="1">
    <citation type="journal article" date="2018" name="Front. Plant Sci.">
        <title>Red Clover (Trifolium pratense) and Zigzag Clover (T. medium) - A Picture of Genomic Similarities and Differences.</title>
        <authorList>
            <person name="Dluhosova J."/>
            <person name="Istvanek J."/>
            <person name="Nedelnik J."/>
            <person name="Repkova J."/>
        </authorList>
    </citation>
    <scope>NUCLEOTIDE SEQUENCE [LARGE SCALE GENOMIC DNA]</scope>
    <source>
        <strain evidence="2">cv. 10/8</strain>
        <tissue evidence="1">Leaf</tissue>
    </source>
</reference>
<protein>
    <submittedName>
        <fullName evidence="1">Uncharacterized protein</fullName>
    </submittedName>
</protein>
<comment type="caution">
    <text evidence="1">The sequence shown here is derived from an EMBL/GenBank/DDBJ whole genome shotgun (WGS) entry which is preliminary data.</text>
</comment>
<evidence type="ECO:0000313" key="2">
    <source>
        <dbReference type="Proteomes" id="UP000265520"/>
    </source>
</evidence>
<proteinExistence type="predicted"/>